<protein>
    <submittedName>
        <fullName evidence="11">TonB-dependent receptor</fullName>
    </submittedName>
</protein>
<gene>
    <name evidence="11" type="ORF">N2K84_17365</name>
</gene>
<dbReference type="SUPFAM" id="SSF56935">
    <property type="entry name" value="Porins"/>
    <property type="match status" value="1"/>
</dbReference>
<feature type="signal peptide" evidence="8">
    <location>
        <begin position="1"/>
        <end position="22"/>
    </location>
</feature>
<sequence>MKLTILLLCVTFLSSLASQSYSQSTKLTVVVNNATVENVLRDIENQSEYRFLYNGKIDVDTRVSVNFVNKNIFEILDNVFEESPITYEVIGRQIVLSEGENTLNSQQVKTITGVVTGVNGDPIPGVSVVVKGTTQGTITDIEGKFSLKNVNADQVLLFSFVGMESTEILIGSESSFNVVLEESTVGIEEVVAIGYGTVKKSDLTGSVSSLRKDDLNKGVTQTVAGLLQGKAAGVQITQASNEPGGGTTVQIRGAGSVNAGAGPLYVIDGLPIENSQVIDGNGTTIPGVRVPRSPMANINPADIESIEILKDASATAIYGARGANGVILVTTKKGSSGALRINYSGYTGLQTPKDMIEVLKADDYMRILNEILDTPGSNVSEAERVTEIQNGGTDWQDELLRNAIIHSHSLSFTGGNDKTKYFASLNYFNQDGVLITSGYERYDSRFNLEHKSDNMTVGINFSTSYTHDNVVPVGFSTNEEGSSLYAARGYDPSLSIFDEDGNYQVVSWMNLDNPLALVYGKTSETDNYRTLGTIFGEYTLLKGWTAKLNIGFDSRNSRRDTYVSRLTKDGRANSGIGTVLTGTRNNYLGEFTTTYHRDLENKSSFTVMGGITYQKFININFSGTGKGFPVDESKTDNMSLANASLYTMDSSKNNNKLLSYIGRANYNLFDKFLFTATLRVDGSSRFGENSKYGYFPSGAFAWKMHEHDFIKNLNIFNSLKFRASVGRTGNQNIGNFLSITTFNQGANVILGGEQYVTLAPTRIANPDLKWETTEQINIGFDMGFLENRIMVSTDYFQKNTFDMLFALPIPASTGYTSIMSNIGNIKNSGFEFTIDSRNLTGKFKWNTNLNFSTLKNRVTDTGDITEIIHTGAGQSTSQIAIIRKGETLDSFYGYKTDGIWQSQEEITASGTKDPVKPGDVKFVDQNGDDVVNTNDRVILGKSFPSFTMGMTNVFEYKNFQLNVFIDAATGVDMLNNSKVETYYPVSHRRNRMAEPYLNRWTETNPSNKWPSFVNPAGQGNKAVSDLTVEDASYIRLQTAQLSYQVPLKSKRIFDRVSVYVSGQNLYTITNYTGQDPTTNSNGNSSLKIDFNSYPVYRTYTFGVELGF</sequence>
<evidence type="ECO:0000256" key="7">
    <source>
        <dbReference type="PROSITE-ProRule" id="PRU01360"/>
    </source>
</evidence>
<evidence type="ECO:0000256" key="1">
    <source>
        <dbReference type="ARBA" id="ARBA00004571"/>
    </source>
</evidence>
<evidence type="ECO:0000259" key="10">
    <source>
        <dbReference type="Pfam" id="PF07715"/>
    </source>
</evidence>
<evidence type="ECO:0000256" key="5">
    <source>
        <dbReference type="ARBA" id="ARBA00023136"/>
    </source>
</evidence>
<dbReference type="FunFam" id="2.60.40.1120:FF:000003">
    <property type="entry name" value="Outer membrane protein Omp121"/>
    <property type="match status" value="1"/>
</dbReference>
<dbReference type="NCBIfam" id="TIGR04056">
    <property type="entry name" value="OMP_RagA_SusC"/>
    <property type="match status" value="1"/>
</dbReference>
<comment type="subcellular location">
    <subcellularLocation>
        <location evidence="1 7">Cell outer membrane</location>
        <topology evidence="1 7">Multi-pass membrane protein</topology>
    </subcellularLocation>
</comment>
<feature type="domain" description="Secretin/TonB short N-terminal" evidence="9">
    <location>
        <begin position="49"/>
        <end position="97"/>
    </location>
</feature>
<dbReference type="InterPro" id="IPR023996">
    <property type="entry name" value="TonB-dep_OMP_SusC/RagA"/>
</dbReference>
<keyword evidence="8" id="KW-0732">Signal</keyword>
<evidence type="ECO:0000313" key="12">
    <source>
        <dbReference type="Proteomes" id="UP001163821"/>
    </source>
</evidence>
<keyword evidence="5 7" id="KW-0472">Membrane</keyword>
<dbReference type="InterPro" id="IPR036942">
    <property type="entry name" value="Beta-barrel_TonB_sf"/>
</dbReference>
<dbReference type="Gene3D" id="2.40.170.20">
    <property type="entry name" value="TonB-dependent receptor, beta-barrel domain"/>
    <property type="match status" value="1"/>
</dbReference>
<organism evidence="11 12">
    <name type="scientific">Gaoshiqia sediminis</name>
    <dbReference type="NCBI Taxonomy" id="2986998"/>
    <lineage>
        <taxon>Bacteria</taxon>
        <taxon>Pseudomonadati</taxon>
        <taxon>Bacteroidota</taxon>
        <taxon>Bacteroidia</taxon>
        <taxon>Marinilabiliales</taxon>
        <taxon>Prolixibacteraceae</taxon>
        <taxon>Gaoshiqia</taxon>
    </lineage>
</organism>
<dbReference type="InterPro" id="IPR011662">
    <property type="entry name" value="Secretin/TonB_short_N"/>
</dbReference>
<dbReference type="GO" id="GO:0009279">
    <property type="term" value="C:cell outer membrane"/>
    <property type="evidence" value="ECO:0007669"/>
    <property type="project" value="UniProtKB-SubCell"/>
</dbReference>
<reference evidence="11" key="1">
    <citation type="submission" date="2022-10" db="EMBL/GenBank/DDBJ databases">
        <title>Gaoshiqiia sediminis gen. nov., sp. nov., isolated from coastal sediment.</title>
        <authorList>
            <person name="Yu W.X."/>
            <person name="Mu D.S."/>
            <person name="Du J.Z."/>
            <person name="Liang Y.Q."/>
        </authorList>
    </citation>
    <scope>NUCLEOTIDE SEQUENCE</scope>
    <source>
        <strain evidence="11">A06</strain>
    </source>
</reference>
<dbReference type="RefSeq" id="WP_282593104.1">
    <property type="nucleotide sequence ID" value="NZ_JAPAAF010000039.1"/>
</dbReference>
<evidence type="ECO:0000313" key="11">
    <source>
        <dbReference type="EMBL" id="MCW0484511.1"/>
    </source>
</evidence>
<dbReference type="InterPro" id="IPR008969">
    <property type="entry name" value="CarboxyPept-like_regulatory"/>
</dbReference>
<dbReference type="Gene3D" id="2.60.40.1120">
    <property type="entry name" value="Carboxypeptidase-like, regulatory domain"/>
    <property type="match status" value="1"/>
</dbReference>
<feature type="domain" description="TonB-dependent receptor plug" evidence="10">
    <location>
        <begin position="200"/>
        <end position="326"/>
    </location>
</feature>
<dbReference type="InterPro" id="IPR023997">
    <property type="entry name" value="TonB-dep_OMP_SusC/RagA_CS"/>
</dbReference>
<keyword evidence="6 7" id="KW-0998">Cell outer membrane</keyword>
<dbReference type="SUPFAM" id="SSF49464">
    <property type="entry name" value="Carboxypeptidase regulatory domain-like"/>
    <property type="match status" value="1"/>
</dbReference>
<keyword evidence="11" id="KW-0675">Receptor</keyword>
<dbReference type="AlphaFoldDB" id="A0AA41YA75"/>
<dbReference type="Pfam" id="PF07715">
    <property type="entry name" value="Plug"/>
    <property type="match status" value="1"/>
</dbReference>
<accession>A0AA41YA75</accession>
<dbReference type="Gene3D" id="3.55.50.30">
    <property type="match status" value="1"/>
</dbReference>
<proteinExistence type="inferred from homology"/>
<keyword evidence="4 7" id="KW-0812">Transmembrane</keyword>
<dbReference type="PROSITE" id="PS52016">
    <property type="entry name" value="TONB_DEPENDENT_REC_3"/>
    <property type="match status" value="1"/>
</dbReference>
<dbReference type="Pfam" id="PF13715">
    <property type="entry name" value="CarbopepD_reg_2"/>
    <property type="match status" value="1"/>
</dbReference>
<dbReference type="InterPro" id="IPR037066">
    <property type="entry name" value="Plug_dom_sf"/>
</dbReference>
<dbReference type="InterPro" id="IPR012910">
    <property type="entry name" value="Plug_dom"/>
</dbReference>
<feature type="chain" id="PRO_5041410426" evidence="8">
    <location>
        <begin position="23"/>
        <end position="1107"/>
    </location>
</feature>
<keyword evidence="2 7" id="KW-0813">Transport</keyword>
<evidence type="ECO:0000256" key="3">
    <source>
        <dbReference type="ARBA" id="ARBA00022452"/>
    </source>
</evidence>
<evidence type="ECO:0000259" key="9">
    <source>
        <dbReference type="Pfam" id="PF07660"/>
    </source>
</evidence>
<dbReference type="NCBIfam" id="TIGR04057">
    <property type="entry name" value="SusC_RagA_signa"/>
    <property type="match status" value="1"/>
</dbReference>
<keyword evidence="12" id="KW-1185">Reference proteome</keyword>
<keyword evidence="3 7" id="KW-1134">Transmembrane beta strand</keyword>
<evidence type="ECO:0000256" key="6">
    <source>
        <dbReference type="ARBA" id="ARBA00023237"/>
    </source>
</evidence>
<dbReference type="Pfam" id="PF07660">
    <property type="entry name" value="STN"/>
    <property type="match status" value="1"/>
</dbReference>
<dbReference type="Gene3D" id="2.170.130.10">
    <property type="entry name" value="TonB-dependent receptor, plug domain"/>
    <property type="match status" value="1"/>
</dbReference>
<comment type="caution">
    <text evidence="11">The sequence shown here is derived from an EMBL/GenBank/DDBJ whole genome shotgun (WGS) entry which is preliminary data.</text>
</comment>
<comment type="similarity">
    <text evidence="7">Belongs to the TonB-dependent receptor family.</text>
</comment>
<dbReference type="Proteomes" id="UP001163821">
    <property type="component" value="Unassembled WGS sequence"/>
</dbReference>
<name>A0AA41YA75_9BACT</name>
<dbReference type="InterPro" id="IPR039426">
    <property type="entry name" value="TonB-dep_rcpt-like"/>
</dbReference>
<evidence type="ECO:0000256" key="4">
    <source>
        <dbReference type="ARBA" id="ARBA00022692"/>
    </source>
</evidence>
<evidence type="ECO:0000256" key="8">
    <source>
        <dbReference type="SAM" id="SignalP"/>
    </source>
</evidence>
<dbReference type="EMBL" id="JAPAAF010000039">
    <property type="protein sequence ID" value="MCW0484511.1"/>
    <property type="molecule type" value="Genomic_DNA"/>
</dbReference>
<evidence type="ECO:0000256" key="2">
    <source>
        <dbReference type="ARBA" id="ARBA00022448"/>
    </source>
</evidence>